<dbReference type="Gene3D" id="1.10.510.10">
    <property type="entry name" value="Transferase(Phosphotransferase) domain 1"/>
    <property type="match status" value="1"/>
</dbReference>
<dbReference type="GO" id="GO:0016020">
    <property type="term" value="C:membrane"/>
    <property type="evidence" value="ECO:0007669"/>
    <property type="project" value="UniProtKB-SubCell"/>
</dbReference>
<evidence type="ECO:0000256" key="6">
    <source>
        <dbReference type="ARBA" id="ARBA00023136"/>
    </source>
</evidence>
<evidence type="ECO:0000256" key="3">
    <source>
        <dbReference type="ARBA" id="ARBA00022692"/>
    </source>
</evidence>
<reference evidence="11" key="2">
    <citation type="journal article" date="2024" name="Plant">
        <title>Genomic evolution and insights into agronomic trait innovations of Sesamum species.</title>
        <authorList>
            <person name="Miao H."/>
            <person name="Wang L."/>
            <person name="Qu L."/>
            <person name="Liu H."/>
            <person name="Sun Y."/>
            <person name="Le M."/>
            <person name="Wang Q."/>
            <person name="Wei S."/>
            <person name="Zheng Y."/>
            <person name="Lin W."/>
            <person name="Duan Y."/>
            <person name="Cao H."/>
            <person name="Xiong S."/>
            <person name="Wang X."/>
            <person name="Wei L."/>
            <person name="Li C."/>
            <person name="Ma Q."/>
            <person name="Ju M."/>
            <person name="Zhao R."/>
            <person name="Li G."/>
            <person name="Mu C."/>
            <person name="Tian Q."/>
            <person name="Mei H."/>
            <person name="Zhang T."/>
            <person name="Gao T."/>
            <person name="Zhang H."/>
        </authorList>
    </citation>
    <scope>NUCLEOTIDE SEQUENCE</scope>
    <source>
        <strain evidence="11">3651</strain>
    </source>
</reference>
<dbReference type="GO" id="GO:0004674">
    <property type="term" value="F:protein serine/threonine kinase activity"/>
    <property type="evidence" value="ECO:0007669"/>
    <property type="project" value="UniProtKB-KW"/>
</dbReference>
<accession>A0AAE1YAP7</accession>
<sequence length="441" mass="48491">MDTRPSLELFLILLALATLLPFHFPGSYSEQDECKQRFRCSNITKITYPFWEGRLRRACRLPGFRLLNCDGDFPWLYIPPLLYGVLEFNFSNQALKVRRLDLFNDPCPTTFDSTTLQDPYYFAPDSNDEQLTLFFGCFVDKNGNLTSLPYLSGCINLFRTGDASSVPGTNITCSHSISVPVNQTAARALKDSKAASSGDGLQEAIDSGFIIKYDPFCQTDVFGSSCIRRVRATAASPVYQEVPGGIPRPAPSPGYAPETGVKGTPAPETGVKAVHESGVKAALYIVVAVSSTGVVILVVVVFCCYLKPRSRLAGPDKENKKQSILSVLGARGTIGYIAPEVFSRNFGGVSHKSDVYSYGMMVLEMAGAKKIVEPEAAQSSENYFPDKIYEQTNSSDRPSMSKVVEMLEGSLQSVPIPPKPILFTPSFPIRRQIFPRHCQHI</sequence>
<evidence type="ECO:0000256" key="8">
    <source>
        <dbReference type="SAM" id="Phobius"/>
    </source>
</evidence>
<dbReference type="InterPro" id="IPR045874">
    <property type="entry name" value="LRK10/LRL21-25-like"/>
</dbReference>
<evidence type="ECO:0000259" key="10">
    <source>
        <dbReference type="Pfam" id="PF13947"/>
    </source>
</evidence>
<evidence type="ECO:0000256" key="1">
    <source>
        <dbReference type="ARBA" id="ARBA00004479"/>
    </source>
</evidence>
<evidence type="ECO:0000313" key="12">
    <source>
        <dbReference type="Proteomes" id="UP001293254"/>
    </source>
</evidence>
<comment type="subcellular location">
    <subcellularLocation>
        <location evidence="1">Membrane</location>
        <topology evidence="1">Single-pass type I membrane protein</topology>
    </subcellularLocation>
</comment>
<dbReference type="Proteomes" id="UP001293254">
    <property type="component" value="Unassembled WGS sequence"/>
</dbReference>
<dbReference type="SUPFAM" id="SSF56112">
    <property type="entry name" value="Protein kinase-like (PK-like)"/>
    <property type="match status" value="1"/>
</dbReference>
<organism evidence="11 12">
    <name type="scientific">Sesamum alatum</name>
    <dbReference type="NCBI Taxonomy" id="300844"/>
    <lineage>
        <taxon>Eukaryota</taxon>
        <taxon>Viridiplantae</taxon>
        <taxon>Streptophyta</taxon>
        <taxon>Embryophyta</taxon>
        <taxon>Tracheophyta</taxon>
        <taxon>Spermatophyta</taxon>
        <taxon>Magnoliopsida</taxon>
        <taxon>eudicotyledons</taxon>
        <taxon>Gunneridae</taxon>
        <taxon>Pentapetalae</taxon>
        <taxon>asterids</taxon>
        <taxon>lamiids</taxon>
        <taxon>Lamiales</taxon>
        <taxon>Pedaliaceae</taxon>
        <taxon>Sesamum</taxon>
    </lineage>
</organism>
<keyword evidence="11" id="KW-0675">Receptor</keyword>
<evidence type="ECO:0000313" key="11">
    <source>
        <dbReference type="EMBL" id="KAK4426637.1"/>
    </source>
</evidence>
<keyword evidence="4 9" id="KW-0732">Signal</keyword>
<feature type="signal peptide" evidence="9">
    <location>
        <begin position="1"/>
        <end position="29"/>
    </location>
</feature>
<comment type="caution">
    <text evidence="11">The sequence shown here is derived from an EMBL/GenBank/DDBJ whole genome shotgun (WGS) entry which is preliminary data.</text>
</comment>
<feature type="transmembrane region" description="Helical" evidence="8">
    <location>
        <begin position="281"/>
        <end position="306"/>
    </location>
</feature>
<evidence type="ECO:0000256" key="4">
    <source>
        <dbReference type="ARBA" id="ARBA00022729"/>
    </source>
</evidence>
<gene>
    <name evidence="11" type="ORF">Salat_1432400</name>
</gene>
<dbReference type="Pfam" id="PF13947">
    <property type="entry name" value="GUB_WAK_bind"/>
    <property type="match status" value="1"/>
</dbReference>
<keyword evidence="11" id="KW-0808">Transferase</keyword>
<proteinExistence type="predicted"/>
<keyword evidence="7" id="KW-0325">Glycoprotein</keyword>
<reference evidence="11" key="1">
    <citation type="submission" date="2020-06" db="EMBL/GenBank/DDBJ databases">
        <authorList>
            <person name="Li T."/>
            <person name="Hu X."/>
            <person name="Zhang T."/>
            <person name="Song X."/>
            <person name="Zhang H."/>
            <person name="Dai N."/>
            <person name="Sheng W."/>
            <person name="Hou X."/>
            <person name="Wei L."/>
        </authorList>
    </citation>
    <scope>NUCLEOTIDE SEQUENCE</scope>
    <source>
        <strain evidence="11">3651</strain>
        <tissue evidence="11">Leaf</tissue>
    </source>
</reference>
<protein>
    <submittedName>
        <fullName evidence="11">PR5-like receptor kinase</fullName>
    </submittedName>
</protein>
<feature type="chain" id="PRO_5041986584" evidence="9">
    <location>
        <begin position="30"/>
        <end position="441"/>
    </location>
</feature>
<evidence type="ECO:0000256" key="5">
    <source>
        <dbReference type="ARBA" id="ARBA00022989"/>
    </source>
</evidence>
<keyword evidence="3 8" id="KW-0812">Transmembrane</keyword>
<evidence type="ECO:0000256" key="9">
    <source>
        <dbReference type="SAM" id="SignalP"/>
    </source>
</evidence>
<dbReference type="InterPro" id="IPR011009">
    <property type="entry name" value="Kinase-like_dom_sf"/>
</dbReference>
<keyword evidence="6 8" id="KW-0472">Membrane</keyword>
<dbReference type="AlphaFoldDB" id="A0AAE1YAP7"/>
<dbReference type="GO" id="GO:0030247">
    <property type="term" value="F:polysaccharide binding"/>
    <property type="evidence" value="ECO:0007669"/>
    <property type="project" value="InterPro"/>
</dbReference>
<dbReference type="EMBL" id="JACGWO010000005">
    <property type="protein sequence ID" value="KAK4426637.1"/>
    <property type="molecule type" value="Genomic_DNA"/>
</dbReference>
<feature type="domain" description="Wall-associated receptor kinase galacturonan-binding" evidence="10">
    <location>
        <begin position="34"/>
        <end position="98"/>
    </location>
</feature>
<dbReference type="InterPro" id="IPR025287">
    <property type="entry name" value="WAK_GUB"/>
</dbReference>
<keyword evidence="2" id="KW-0723">Serine/threonine-protein kinase</keyword>
<keyword evidence="5 8" id="KW-1133">Transmembrane helix</keyword>
<evidence type="ECO:0000256" key="2">
    <source>
        <dbReference type="ARBA" id="ARBA00022527"/>
    </source>
</evidence>
<evidence type="ECO:0000256" key="7">
    <source>
        <dbReference type="ARBA" id="ARBA00023180"/>
    </source>
</evidence>
<keyword evidence="12" id="KW-1185">Reference proteome</keyword>
<name>A0AAE1YAP7_9LAMI</name>
<keyword evidence="11" id="KW-0418">Kinase</keyword>
<dbReference type="PANTHER" id="PTHR27009">
    <property type="entry name" value="RUST RESISTANCE KINASE LR10-RELATED"/>
    <property type="match status" value="1"/>
</dbReference>